<dbReference type="KEGG" id="nod:FOH10_04085"/>
<dbReference type="GeneID" id="80331575"/>
<evidence type="ECO:0000259" key="2">
    <source>
        <dbReference type="Pfam" id="PF00561"/>
    </source>
</evidence>
<sequence length="293" mass="30979">MPYVHSGSATVHFRTSEVSGPTLVGAHGFFLDGSAFEPLCKPLAAAGINLVTIDARGHGRTRTPDGEIFSYWDLAADILAVLDELDIDGAVIGGMGQGGFSALRLALAAPHRIRGLALMDTEAGECTPAELAWYRVFFERWCGSEPLAPLIAELAPQLIGGQDPRAWREWTVRWSESDRTIVGAAARCLMDRRSLLHRLPEITAPALVLRGSHDGVSTAQKSEALAAGLPGADGVVTIPGAGHGAVWTHPESIAPLLIQLVRRAEGDIDSVRTPRTAPGRGARVAVPPAAIAM</sequence>
<dbReference type="SUPFAM" id="SSF53474">
    <property type="entry name" value="alpha/beta-Hydrolases"/>
    <property type="match status" value="1"/>
</dbReference>
<protein>
    <submittedName>
        <fullName evidence="3">Alpha/beta hydrolase</fullName>
    </submittedName>
</protein>
<name>A0A516NGK1_9NOCA</name>
<dbReference type="PANTHER" id="PTHR43798:SF31">
    <property type="entry name" value="AB HYDROLASE SUPERFAMILY PROTEIN YCLE"/>
    <property type="match status" value="1"/>
</dbReference>
<organism evidence="3 4">
    <name type="scientific">Nocardia otitidiscaviarum</name>
    <dbReference type="NCBI Taxonomy" id="1823"/>
    <lineage>
        <taxon>Bacteria</taxon>
        <taxon>Bacillati</taxon>
        <taxon>Actinomycetota</taxon>
        <taxon>Actinomycetes</taxon>
        <taxon>Mycobacteriales</taxon>
        <taxon>Nocardiaceae</taxon>
        <taxon>Nocardia</taxon>
    </lineage>
</organism>
<dbReference type="Gene3D" id="3.40.50.1820">
    <property type="entry name" value="alpha/beta hydrolase"/>
    <property type="match status" value="1"/>
</dbReference>
<proteinExistence type="predicted"/>
<dbReference type="RefSeq" id="WP_143979679.1">
    <property type="nucleotide sequence ID" value="NZ_CP041695.1"/>
</dbReference>
<keyword evidence="1 3" id="KW-0378">Hydrolase</keyword>
<evidence type="ECO:0000313" key="4">
    <source>
        <dbReference type="Proteomes" id="UP000317039"/>
    </source>
</evidence>
<dbReference type="InterPro" id="IPR000073">
    <property type="entry name" value="AB_hydrolase_1"/>
</dbReference>
<accession>A0A516NGK1</accession>
<gene>
    <name evidence="3" type="ORF">FOH10_04085</name>
</gene>
<dbReference type="GO" id="GO:0016787">
    <property type="term" value="F:hydrolase activity"/>
    <property type="evidence" value="ECO:0007669"/>
    <property type="project" value="UniProtKB-KW"/>
</dbReference>
<dbReference type="EMBL" id="CP041695">
    <property type="protein sequence ID" value="QDP78038.1"/>
    <property type="molecule type" value="Genomic_DNA"/>
</dbReference>
<dbReference type="Pfam" id="PF00561">
    <property type="entry name" value="Abhydrolase_1"/>
    <property type="match status" value="1"/>
</dbReference>
<feature type="domain" description="AB hydrolase-1" evidence="2">
    <location>
        <begin position="21"/>
        <end position="250"/>
    </location>
</feature>
<evidence type="ECO:0000313" key="3">
    <source>
        <dbReference type="EMBL" id="QDP78038.1"/>
    </source>
</evidence>
<dbReference type="GO" id="GO:0016020">
    <property type="term" value="C:membrane"/>
    <property type="evidence" value="ECO:0007669"/>
    <property type="project" value="TreeGrafter"/>
</dbReference>
<dbReference type="InterPro" id="IPR050266">
    <property type="entry name" value="AB_hydrolase_sf"/>
</dbReference>
<dbReference type="InterPro" id="IPR029058">
    <property type="entry name" value="AB_hydrolase_fold"/>
</dbReference>
<dbReference type="PANTHER" id="PTHR43798">
    <property type="entry name" value="MONOACYLGLYCEROL LIPASE"/>
    <property type="match status" value="1"/>
</dbReference>
<reference evidence="3 4" key="1">
    <citation type="submission" date="2019-07" db="EMBL/GenBank/DDBJ databases">
        <title>Complete Genome Sequence and Methylome Analysis of Nocardia otitidis-caviarum NEB252.</title>
        <authorList>
            <person name="Fomenkov A."/>
            <person name="Anton B.P."/>
            <person name="Vincze T."/>
            <person name="Roberts R.J."/>
        </authorList>
    </citation>
    <scope>NUCLEOTIDE SEQUENCE [LARGE SCALE GENOMIC DNA]</scope>
    <source>
        <strain evidence="3 4">NEB252</strain>
    </source>
</reference>
<dbReference type="PRINTS" id="PR00111">
    <property type="entry name" value="ABHYDROLASE"/>
</dbReference>
<evidence type="ECO:0000256" key="1">
    <source>
        <dbReference type="ARBA" id="ARBA00022801"/>
    </source>
</evidence>
<dbReference type="AlphaFoldDB" id="A0A516NGK1"/>
<dbReference type="Proteomes" id="UP000317039">
    <property type="component" value="Chromosome"/>
</dbReference>